<keyword evidence="2" id="KW-1185">Reference proteome</keyword>
<reference evidence="2" key="1">
    <citation type="journal article" date="2019" name="Int. J. Syst. Evol. Microbiol.">
        <title>The Global Catalogue of Microorganisms (GCM) 10K type strain sequencing project: providing services to taxonomists for standard genome sequencing and annotation.</title>
        <authorList>
            <consortium name="The Broad Institute Genomics Platform"/>
            <consortium name="The Broad Institute Genome Sequencing Center for Infectious Disease"/>
            <person name="Wu L."/>
            <person name="Ma J."/>
        </authorList>
    </citation>
    <scope>NUCLEOTIDE SEQUENCE [LARGE SCALE GENOMIC DNA]</scope>
    <source>
        <strain evidence="2">JCM 17759</strain>
    </source>
</reference>
<dbReference type="EMBL" id="BAABGA010000099">
    <property type="protein sequence ID" value="GAA4468752.1"/>
    <property type="molecule type" value="Genomic_DNA"/>
</dbReference>
<proteinExistence type="predicted"/>
<evidence type="ECO:0000313" key="2">
    <source>
        <dbReference type="Proteomes" id="UP001500840"/>
    </source>
</evidence>
<comment type="caution">
    <text evidence="1">The sequence shown here is derived from an EMBL/GenBank/DDBJ whole genome shotgun (WGS) entry which is preliminary data.</text>
</comment>
<dbReference type="RefSeq" id="WP_345327368.1">
    <property type="nucleotide sequence ID" value="NZ_BAABGA010000099.1"/>
</dbReference>
<sequence>MSNYTPNPAAKKKASALIKSHQYVVDSEWGDAQPNSDDENEYLEAHGWDEYSQWFMAIDPDANEQTKGRLHFPYGDFRRLHRSGLIAAKQRAAQNGHDEIESLADELLEAFEDERD</sequence>
<name>A0ABP8NP16_9BACT</name>
<evidence type="ECO:0000313" key="1">
    <source>
        <dbReference type="EMBL" id="GAA4468752.1"/>
    </source>
</evidence>
<accession>A0ABP8NP16</accession>
<gene>
    <name evidence="1" type="ORF">GCM10023156_60160</name>
</gene>
<dbReference type="Proteomes" id="UP001500840">
    <property type="component" value="Unassembled WGS sequence"/>
</dbReference>
<protein>
    <submittedName>
        <fullName evidence="1">Uncharacterized protein</fullName>
    </submittedName>
</protein>
<organism evidence="1 2">
    <name type="scientific">Novipirellula rosea</name>
    <dbReference type="NCBI Taxonomy" id="1031540"/>
    <lineage>
        <taxon>Bacteria</taxon>
        <taxon>Pseudomonadati</taxon>
        <taxon>Planctomycetota</taxon>
        <taxon>Planctomycetia</taxon>
        <taxon>Pirellulales</taxon>
        <taxon>Pirellulaceae</taxon>
        <taxon>Novipirellula</taxon>
    </lineage>
</organism>